<dbReference type="KEGG" id="kvr:CIB50_0000729"/>
<evidence type="ECO:0000313" key="3">
    <source>
        <dbReference type="Proteomes" id="UP000216825"/>
    </source>
</evidence>
<organism evidence="2 3">
    <name type="scientific">Kocuria varians</name>
    <name type="common">Micrococcus varians</name>
    <dbReference type="NCBI Taxonomy" id="1272"/>
    <lineage>
        <taxon>Bacteria</taxon>
        <taxon>Bacillati</taxon>
        <taxon>Actinomycetota</taxon>
        <taxon>Actinomycetes</taxon>
        <taxon>Micrococcales</taxon>
        <taxon>Micrococcaceae</taxon>
        <taxon>Kocuria</taxon>
    </lineage>
</organism>
<proteinExistence type="predicted"/>
<dbReference type="GO" id="GO:0009036">
    <property type="term" value="F:type II site-specific deoxyribonuclease activity"/>
    <property type="evidence" value="ECO:0007669"/>
    <property type="project" value="UniProtKB-EC"/>
</dbReference>
<dbReference type="Gene3D" id="3.40.91.30">
    <property type="match status" value="1"/>
</dbReference>
<keyword evidence="3" id="KW-1185">Reference proteome</keyword>
<keyword evidence="2" id="KW-0378">Hydrolase</keyword>
<dbReference type="GO" id="GO:0009307">
    <property type="term" value="P:DNA restriction-modification system"/>
    <property type="evidence" value="ECO:0007669"/>
    <property type="project" value="InterPro"/>
</dbReference>
<dbReference type="RefSeq" id="WP_094393268.1">
    <property type="nucleotide sequence ID" value="NZ_CP059343.1"/>
</dbReference>
<dbReference type="EMBL" id="CP059343">
    <property type="protein sequence ID" value="QMS56029.1"/>
    <property type="molecule type" value="Genomic_DNA"/>
</dbReference>
<evidence type="ECO:0000313" key="2">
    <source>
        <dbReference type="EMBL" id="QMS56029.1"/>
    </source>
</evidence>
<dbReference type="InterPro" id="IPR011335">
    <property type="entry name" value="Restrct_endonuc-II-like"/>
</dbReference>
<dbReference type="Proteomes" id="UP000216825">
    <property type="component" value="Chromosome"/>
</dbReference>
<gene>
    <name evidence="2" type="primary">stsIR</name>
    <name evidence="2" type="ORF">CIB50_0000729</name>
</gene>
<dbReference type="SUPFAM" id="SSF52980">
    <property type="entry name" value="Restriction endonuclease-like"/>
    <property type="match status" value="1"/>
</dbReference>
<sequence>MRNTWWVTRPKRSLVSVPQCLFALANAAEGIPWKTSDKTIELEYERQLELGRLKAEGDRRDQGGGGARTYRAWMKSLGLVFMDGEDRMQLTCAGEAIISEAAPLPILKNQVLKYQFPSAFTQKGSSAVSDRFTVRPFVFLLQLLREPTLGGTLDEAEEVAKLVLTYGTDNTSATVTDVVNRILEHRTHGDTTLDPDYLATFASSRSKEQNLTELFKNLKDIANTMSNWLRYTQLITVERGQWSITDGAEDEVDAIIEQALKTPLIDHADDEVRFQRRYGLRPGQRKDTRRLGDGRSVTSSQIQEREVTMAFTGMAARQIITSITPEVIAAVAAKTGLPEADVERMLAKSFQHGALGMFIHEFAQMATESRKRATEFEQATASIFADVFGFQARHIGQAGAVERPDVVLASTSEHYGAILDSKAYASGYSARAGHRNTMRNYIERFADYALTEDPVAFFAYIVSDAKKTLNGQIKAIADQNGVPGSAITARDIIRMVERHQSGRPYTHQEIRDLLSNNRTLDYQDLNL</sequence>
<feature type="chain" id="PRO_5039188896" evidence="1">
    <location>
        <begin position="28"/>
        <end position="527"/>
    </location>
</feature>
<keyword evidence="1" id="KW-0732">Signal</keyword>
<reference evidence="2 3" key="2">
    <citation type="submission" date="2020-07" db="EMBL/GenBank/DDBJ databases">
        <title>Genome of starter culture bacteria Kocuria salsicia reveals its technological properties and safety for usage in meat industry.</title>
        <authorList>
            <person name="Michael M."/>
            <person name="Konstantin K."/>
            <person name="Evgenii K."/>
            <person name="Galina S."/>
            <person name="Oksana K."/>
            <person name="Andrei L."/>
        </authorList>
    </citation>
    <scope>NUCLEOTIDE SEQUENCE [LARGE SCALE GENOMIC DNA]</scope>
    <source>
        <strain evidence="2 3">80</strain>
    </source>
</reference>
<name>A0A7D7KZN8_KOCVA</name>
<feature type="signal peptide" evidence="1">
    <location>
        <begin position="1"/>
        <end position="27"/>
    </location>
</feature>
<dbReference type="EC" id="3.1.21.4" evidence="2"/>
<evidence type="ECO:0000256" key="1">
    <source>
        <dbReference type="SAM" id="SignalP"/>
    </source>
</evidence>
<accession>A0A7D7KZN8</accession>
<reference evidence="3" key="1">
    <citation type="submission" date="2017-08" db="EMBL/GenBank/DDBJ databases">
        <title>Draft Genome Sequence of Kocuria varians 80.</title>
        <authorList>
            <person name="Minaev M."/>
            <person name="Kurbakov K.A."/>
            <person name="Solodovnikova G.I."/>
            <person name="Kuznetsova O.A."/>
            <person name="Lisitsyn A.B."/>
        </authorList>
    </citation>
    <scope>NUCLEOTIDE SEQUENCE [LARGE SCALE GENOMIC DNA]</scope>
    <source>
        <strain evidence="3">80</strain>
    </source>
</reference>
<dbReference type="AlphaFoldDB" id="A0A7D7KZN8"/>
<dbReference type="REBASE" id="432654">
    <property type="entry name" value="Kva80ORF731P"/>
</dbReference>
<protein>
    <submittedName>
        <fullName evidence="2">Type-2 restriction enzyme StsI</fullName>
        <ecNumber evidence="2">3.1.21.4</ecNumber>
    </submittedName>
</protein>